<reference evidence="2 3" key="1">
    <citation type="journal article" date="2021" name="Elife">
        <title>Chloroplast acquisition without the gene transfer in kleptoplastic sea slugs, Plakobranchus ocellatus.</title>
        <authorList>
            <person name="Maeda T."/>
            <person name="Takahashi S."/>
            <person name="Yoshida T."/>
            <person name="Shimamura S."/>
            <person name="Takaki Y."/>
            <person name="Nagai Y."/>
            <person name="Toyoda A."/>
            <person name="Suzuki Y."/>
            <person name="Arimoto A."/>
            <person name="Ishii H."/>
            <person name="Satoh N."/>
            <person name="Nishiyama T."/>
            <person name="Hasebe M."/>
            <person name="Maruyama T."/>
            <person name="Minagawa J."/>
            <person name="Obokata J."/>
            <person name="Shigenobu S."/>
        </authorList>
    </citation>
    <scope>NUCLEOTIDE SEQUENCE [LARGE SCALE GENOMIC DNA]</scope>
</reference>
<name>A0AAV4GJ00_9GAST</name>
<evidence type="ECO:0000313" key="3">
    <source>
        <dbReference type="Proteomes" id="UP000762676"/>
    </source>
</evidence>
<comment type="caution">
    <text evidence="2">The sequence shown here is derived from an EMBL/GenBank/DDBJ whole genome shotgun (WGS) entry which is preliminary data.</text>
</comment>
<keyword evidence="3" id="KW-1185">Reference proteome</keyword>
<feature type="compositionally biased region" description="Gly residues" evidence="1">
    <location>
        <begin position="40"/>
        <end position="50"/>
    </location>
</feature>
<dbReference type="EMBL" id="BMAT01001442">
    <property type="protein sequence ID" value="GFR85677.1"/>
    <property type="molecule type" value="Genomic_DNA"/>
</dbReference>
<feature type="compositionally biased region" description="Low complexity" evidence="1">
    <location>
        <begin position="10"/>
        <end position="39"/>
    </location>
</feature>
<evidence type="ECO:0000256" key="1">
    <source>
        <dbReference type="SAM" id="MobiDB-lite"/>
    </source>
</evidence>
<gene>
    <name evidence="2" type="ORF">ElyMa_000702700</name>
</gene>
<evidence type="ECO:0000313" key="2">
    <source>
        <dbReference type="EMBL" id="GFR85677.1"/>
    </source>
</evidence>
<dbReference type="Proteomes" id="UP000762676">
    <property type="component" value="Unassembled WGS sequence"/>
</dbReference>
<protein>
    <submittedName>
        <fullName evidence="2">Uncharacterized protein</fullName>
    </submittedName>
</protein>
<sequence>MNANMGTQPAGTNNNNSGGGDSSSNDTSSNNSSSNNNAGVGSGRNSGVGGFSSTLNTNNNGASLLPQDRLGVMAGHSPYGGVGGGGSFPQVGHLGGYGGNFSLYEKIGLSQPVGKDNGKYGHVAGRLFRFGSVQIPASTVT</sequence>
<accession>A0AAV4GJ00</accession>
<feature type="region of interest" description="Disordered" evidence="1">
    <location>
        <begin position="1"/>
        <end position="65"/>
    </location>
</feature>
<organism evidence="2 3">
    <name type="scientific">Elysia marginata</name>
    <dbReference type="NCBI Taxonomy" id="1093978"/>
    <lineage>
        <taxon>Eukaryota</taxon>
        <taxon>Metazoa</taxon>
        <taxon>Spiralia</taxon>
        <taxon>Lophotrochozoa</taxon>
        <taxon>Mollusca</taxon>
        <taxon>Gastropoda</taxon>
        <taxon>Heterobranchia</taxon>
        <taxon>Euthyneura</taxon>
        <taxon>Panpulmonata</taxon>
        <taxon>Sacoglossa</taxon>
        <taxon>Placobranchoidea</taxon>
        <taxon>Plakobranchidae</taxon>
        <taxon>Elysia</taxon>
    </lineage>
</organism>
<proteinExistence type="predicted"/>
<dbReference type="AlphaFoldDB" id="A0AAV4GJ00"/>